<protein>
    <submittedName>
        <fullName evidence="1">Uncharacterized protein</fullName>
    </submittedName>
</protein>
<dbReference type="AlphaFoldDB" id="A0AAJ5SPW9"/>
<accession>A0AAJ5SPW9</accession>
<proteinExistence type="predicted"/>
<dbReference type="RefSeq" id="WP_153296756.1">
    <property type="nucleotide sequence ID" value="NZ_CP012947.1"/>
</dbReference>
<evidence type="ECO:0000313" key="2">
    <source>
        <dbReference type="Proteomes" id="UP000187097"/>
    </source>
</evidence>
<gene>
    <name evidence="1" type="ORF">IXO792_23140</name>
</gene>
<sequence>MLAPRQCNVCGKQWNGDTAATLAGPVLETRVGRSTSLLSAPVASGQS</sequence>
<dbReference type="Proteomes" id="UP000187097">
    <property type="component" value="Chromosome"/>
</dbReference>
<evidence type="ECO:0000313" key="1">
    <source>
        <dbReference type="EMBL" id="UXW03265.1"/>
    </source>
</evidence>
<reference evidence="1" key="1">
    <citation type="submission" date="2015-01" db="EMBL/GenBank/DDBJ databases">
        <authorList>
            <person name="Midha S."/>
            <person name="Anil M.G."/>
            <person name="Mishra D."/>
            <person name="Brahma K."/>
            <person name="Laha G.S."/>
            <person name="Sundaram R.M."/>
            <person name="Sonti R.V."/>
            <person name="Patil P.B."/>
        </authorList>
    </citation>
    <scope>NUCLEOTIDE SEQUENCE</scope>
    <source>
        <strain evidence="1">IXO792</strain>
    </source>
</reference>
<name>A0AAJ5SPW9_XANOO</name>
<reference evidence="1" key="2">
    <citation type="submission" date="2020-01" db="EMBL/GenBank/DDBJ databases">
        <title>Complete genome investigation of Xanthomonas oryzae strains.</title>
        <authorList>
            <person name="Kaur A."/>
            <person name="Bansal K."/>
            <person name="Patil P.B."/>
        </authorList>
    </citation>
    <scope>NUCLEOTIDE SEQUENCE</scope>
    <source>
        <strain evidence="1">IXO792</strain>
    </source>
</reference>
<dbReference type="EMBL" id="CP047493">
    <property type="protein sequence ID" value="UXW03265.1"/>
    <property type="molecule type" value="Genomic_DNA"/>
</dbReference>
<organism evidence="1 2">
    <name type="scientific">Xanthomonas oryzae pv. oryzae</name>
    <dbReference type="NCBI Taxonomy" id="64187"/>
    <lineage>
        <taxon>Bacteria</taxon>
        <taxon>Pseudomonadati</taxon>
        <taxon>Pseudomonadota</taxon>
        <taxon>Gammaproteobacteria</taxon>
        <taxon>Lysobacterales</taxon>
        <taxon>Lysobacteraceae</taxon>
        <taxon>Xanthomonas</taxon>
    </lineage>
</organism>